<gene>
    <name evidence="2" type="ORF">CLV25_11837</name>
</gene>
<keyword evidence="3" id="KW-1185">Reference proteome</keyword>
<sequence>MKKHPYLYFTILVLVATPFVLRYLWNSKEPYQLNVLVIDKTVLEPNRQEHTPLFWILENEKFVKKGNLPYDKNSDYYGFFPDGKGNFTVKDFANYSDSALSVLANKYDMAYYTDLYGVYTGEWYELYPNEERHNPKMSSLEPSDLIYGGMSMAEVRLLKKMKEQGKLIITEFNVIGTPTPTSVAREFEKEFKMSWQGWVGRYYSSLDTNENKELPIWLKKNYTKQNGGKWPFKEPGIIFVRTDEKIVILEKKTHLNLDVPLIETNPKFRDRYDLPKNMKFHYWFDIISASDSLDVLATYKIDVNAEGQKILEKNFIPTHFPAAVKTKNRNFDFYYFAGDFSDIDISMYNTKFAGVASFNQSVVRIEGEGRSAFFWRFYRPLVGSILDEYNAKIAAKKN</sequence>
<dbReference type="OrthoDB" id="916275at2"/>
<organism evidence="2 3">
    <name type="scientific">Acetobacteroides hydrogenigenes</name>
    <dbReference type="NCBI Taxonomy" id="979970"/>
    <lineage>
        <taxon>Bacteria</taxon>
        <taxon>Pseudomonadati</taxon>
        <taxon>Bacteroidota</taxon>
        <taxon>Bacteroidia</taxon>
        <taxon>Bacteroidales</taxon>
        <taxon>Rikenellaceae</taxon>
        <taxon>Acetobacteroides</taxon>
    </lineage>
</organism>
<keyword evidence="1" id="KW-0472">Membrane</keyword>
<protein>
    <submittedName>
        <fullName evidence="2">Uncharacterized protein</fullName>
    </submittedName>
</protein>
<dbReference type="EMBL" id="SLWB01000018">
    <property type="protein sequence ID" value="TCN62711.1"/>
    <property type="molecule type" value="Genomic_DNA"/>
</dbReference>
<evidence type="ECO:0000256" key="1">
    <source>
        <dbReference type="SAM" id="Phobius"/>
    </source>
</evidence>
<proteinExistence type="predicted"/>
<keyword evidence="1" id="KW-0812">Transmembrane</keyword>
<dbReference type="RefSeq" id="WP_131840373.1">
    <property type="nucleotide sequence ID" value="NZ_SLWB01000018.1"/>
</dbReference>
<accession>A0A4R2E4P9</accession>
<evidence type="ECO:0000313" key="2">
    <source>
        <dbReference type="EMBL" id="TCN62711.1"/>
    </source>
</evidence>
<evidence type="ECO:0000313" key="3">
    <source>
        <dbReference type="Proteomes" id="UP000294830"/>
    </source>
</evidence>
<feature type="transmembrane region" description="Helical" evidence="1">
    <location>
        <begin position="6"/>
        <end position="25"/>
    </location>
</feature>
<name>A0A4R2E4P9_9BACT</name>
<reference evidence="2 3" key="1">
    <citation type="submission" date="2019-03" db="EMBL/GenBank/DDBJ databases">
        <title>Genomic Encyclopedia of Archaeal and Bacterial Type Strains, Phase II (KMG-II): from individual species to whole genera.</title>
        <authorList>
            <person name="Goeker M."/>
        </authorList>
    </citation>
    <scope>NUCLEOTIDE SEQUENCE [LARGE SCALE GENOMIC DNA]</scope>
    <source>
        <strain evidence="2 3">RL-C</strain>
    </source>
</reference>
<comment type="caution">
    <text evidence="2">The sequence shown here is derived from an EMBL/GenBank/DDBJ whole genome shotgun (WGS) entry which is preliminary data.</text>
</comment>
<dbReference type="AlphaFoldDB" id="A0A4R2E4P9"/>
<keyword evidence="1" id="KW-1133">Transmembrane helix</keyword>
<dbReference type="Proteomes" id="UP000294830">
    <property type="component" value="Unassembled WGS sequence"/>
</dbReference>